<sequence>MESAGGSSESRRNTVSGPRPDVDQKDVLNNEQNALIQPASDAMRLSLSSTTDVSPPTKSTSHKRSGSGSILGRFNFLRNSSETKGDKEKENGPQSPKSHKSSKSIDDDAPEHSPISPEKGESAMAAVLKSPTTRKRKGSLRKTALLGGRKLAAEGRERRNSLLSRSSSTKHVQPQVPTADAITQTAAVPDHEDDDDDDHEATSSLHSGFSYEKVPAASSSSSDAGWSRDSPAVASTRLALLTDHRTHEAAPTSSPGNLSVATKGLDSPIETHFRGPSYASTTDDDDMLTFDVRHSPASFLPNPLSSAATSYFPIPSAAELSSALTRSLSSKKHRKTSPLSHSITNASFATDSEQPHDYTETEYWGWVILIVTWITFAVGMGSCLEIWSWAWDVGETPYAPPELEDDPTLPIVGYYPALIVLTGVVSWVWITVAWIGMKYFRHAKIEV</sequence>
<evidence type="ECO:0000256" key="2">
    <source>
        <dbReference type="SAM" id="Phobius"/>
    </source>
</evidence>
<name>A0A0F4GAW8_9PEZI</name>
<gene>
    <name evidence="3" type="ORF">TI39_contig4189g00002</name>
</gene>
<evidence type="ECO:0000313" key="4">
    <source>
        <dbReference type="Proteomes" id="UP000033647"/>
    </source>
</evidence>
<comment type="caution">
    <text evidence="3">The sequence shown here is derived from an EMBL/GenBank/DDBJ whole genome shotgun (WGS) entry which is preliminary data.</text>
</comment>
<feature type="transmembrane region" description="Helical" evidence="2">
    <location>
        <begin position="411"/>
        <end position="435"/>
    </location>
</feature>
<feature type="transmembrane region" description="Helical" evidence="2">
    <location>
        <begin position="363"/>
        <end position="391"/>
    </location>
</feature>
<feature type="compositionally biased region" description="Basic and acidic residues" evidence="1">
    <location>
        <begin position="151"/>
        <end position="160"/>
    </location>
</feature>
<feature type="compositionally biased region" description="Polar residues" evidence="1">
    <location>
        <begin position="251"/>
        <end position="260"/>
    </location>
</feature>
<feature type="compositionally biased region" description="Polar residues" evidence="1">
    <location>
        <begin position="1"/>
        <end position="16"/>
    </location>
</feature>
<keyword evidence="2" id="KW-1133">Transmembrane helix</keyword>
<dbReference type="EMBL" id="LAFY01004148">
    <property type="protein sequence ID" value="KJX94479.1"/>
    <property type="molecule type" value="Genomic_DNA"/>
</dbReference>
<feature type="compositionally biased region" description="Polar residues" evidence="1">
    <location>
        <begin position="169"/>
        <end position="186"/>
    </location>
</feature>
<keyword evidence="2" id="KW-0812">Transmembrane</keyword>
<feature type="compositionally biased region" description="Basic and acidic residues" evidence="1">
    <location>
        <begin position="81"/>
        <end position="91"/>
    </location>
</feature>
<reference evidence="3 4" key="1">
    <citation type="submission" date="2015-03" db="EMBL/GenBank/DDBJ databases">
        <title>RNA-seq based gene annotation and comparative genomics of four Zymoseptoria species reveal species-specific pathogenicity related genes and transposable element activity.</title>
        <authorList>
            <person name="Grandaubert J."/>
            <person name="Bhattacharyya A."/>
            <person name="Stukenbrock E.H."/>
        </authorList>
    </citation>
    <scope>NUCLEOTIDE SEQUENCE [LARGE SCALE GENOMIC DNA]</scope>
    <source>
        <strain evidence="3 4">Zb18110</strain>
    </source>
</reference>
<keyword evidence="4" id="KW-1185">Reference proteome</keyword>
<evidence type="ECO:0000313" key="3">
    <source>
        <dbReference type="EMBL" id="KJX94479.1"/>
    </source>
</evidence>
<keyword evidence="2" id="KW-0472">Membrane</keyword>
<feature type="compositionally biased region" description="Low complexity" evidence="1">
    <location>
        <begin position="216"/>
        <end position="229"/>
    </location>
</feature>
<organism evidence="3 4">
    <name type="scientific">Zymoseptoria brevis</name>
    <dbReference type="NCBI Taxonomy" id="1047168"/>
    <lineage>
        <taxon>Eukaryota</taxon>
        <taxon>Fungi</taxon>
        <taxon>Dikarya</taxon>
        <taxon>Ascomycota</taxon>
        <taxon>Pezizomycotina</taxon>
        <taxon>Dothideomycetes</taxon>
        <taxon>Dothideomycetidae</taxon>
        <taxon>Mycosphaerellales</taxon>
        <taxon>Mycosphaerellaceae</taxon>
        <taxon>Zymoseptoria</taxon>
    </lineage>
</organism>
<dbReference type="OrthoDB" id="2157498at2759"/>
<protein>
    <submittedName>
        <fullName evidence="3">Uncharacterized protein</fullName>
    </submittedName>
</protein>
<feature type="region of interest" description="Disordered" evidence="1">
    <location>
        <begin position="1"/>
        <end position="229"/>
    </location>
</feature>
<feature type="region of interest" description="Disordered" evidence="1">
    <location>
        <begin position="245"/>
        <end position="280"/>
    </location>
</feature>
<dbReference type="Proteomes" id="UP000033647">
    <property type="component" value="Unassembled WGS sequence"/>
</dbReference>
<dbReference type="STRING" id="1047168.A0A0F4GAW8"/>
<dbReference type="AlphaFoldDB" id="A0A0F4GAW8"/>
<feature type="compositionally biased region" description="Polar residues" evidence="1">
    <location>
        <begin position="46"/>
        <end position="59"/>
    </location>
</feature>
<evidence type="ECO:0000256" key="1">
    <source>
        <dbReference type="SAM" id="MobiDB-lite"/>
    </source>
</evidence>
<dbReference type="Pfam" id="PF15159">
    <property type="entry name" value="PIG-Y"/>
    <property type="match status" value="1"/>
</dbReference>
<dbReference type="PANTHER" id="PTHR39400:SF1">
    <property type="entry name" value="PIG-P DOMAIN-CONTAINING PROTEIN"/>
    <property type="match status" value="1"/>
</dbReference>
<accession>A0A0F4GAW8</accession>
<dbReference type="PANTHER" id="PTHR39400">
    <property type="entry name" value="YALI0E29227P"/>
    <property type="match status" value="1"/>
</dbReference>
<proteinExistence type="predicted"/>
<dbReference type="InterPro" id="IPR029164">
    <property type="entry name" value="PIG-Y"/>
</dbReference>